<evidence type="ECO:0000313" key="3">
    <source>
        <dbReference type="EMBL" id="KAJ9693862.1"/>
    </source>
</evidence>
<keyword evidence="4" id="KW-1185">Reference proteome</keyword>
<dbReference type="InterPro" id="IPR013094">
    <property type="entry name" value="AB_hydrolase_3"/>
</dbReference>
<dbReference type="SUPFAM" id="SSF53474">
    <property type="entry name" value="alpha/beta-Hydrolases"/>
    <property type="match status" value="1"/>
</dbReference>
<dbReference type="PANTHER" id="PTHR23024">
    <property type="entry name" value="ARYLACETAMIDE DEACETYLASE"/>
    <property type="match status" value="1"/>
</dbReference>
<dbReference type="PANTHER" id="PTHR23024:SF406">
    <property type="entry name" value="CARBOXYLESTERASE 15-RELATED"/>
    <property type="match status" value="1"/>
</dbReference>
<dbReference type="Proteomes" id="UP001168098">
    <property type="component" value="Unassembled WGS sequence"/>
</dbReference>
<comment type="similarity">
    <text evidence="1">Belongs to the 'GDXG' lipolytic enzyme family.</text>
</comment>
<feature type="domain" description="Alpha/beta hydrolase fold-3" evidence="2">
    <location>
        <begin position="50"/>
        <end position="93"/>
    </location>
</feature>
<evidence type="ECO:0000313" key="4">
    <source>
        <dbReference type="Proteomes" id="UP001168098"/>
    </source>
</evidence>
<reference evidence="3 4" key="1">
    <citation type="journal article" date="2023" name="BMC Biotechnol.">
        <title>Vitis rotundifolia cv Carlos genome sequencing.</title>
        <authorList>
            <person name="Huff M."/>
            <person name="Hulse-Kemp A."/>
            <person name="Scheffler B."/>
            <person name="Youngblood R."/>
            <person name="Simpson S."/>
            <person name="Babiker E."/>
            <person name="Staton M."/>
        </authorList>
    </citation>
    <scope>NUCLEOTIDE SEQUENCE [LARGE SCALE GENOMIC DNA]</scope>
    <source>
        <tissue evidence="3">Leaf</tissue>
    </source>
</reference>
<sequence>MDSAPHLVEDFQGVLQVYSDGSILRSTTLPFHDDGSPAVSPTKANLPVLCFCHGGGFCVGSRTWPNCHNCCLHLASRLGALADAPDFRLAPRALAAGGGELSRVARRSSWTMAHQLAVQMGAGSGARFCGDDAIFFGKNENKIRGSE</sequence>
<accession>A0AA39DTS2</accession>
<dbReference type="Gene3D" id="3.40.50.1820">
    <property type="entry name" value="alpha/beta hydrolase"/>
    <property type="match status" value="1"/>
</dbReference>
<dbReference type="InterPro" id="IPR050466">
    <property type="entry name" value="Carboxylest/Gibb_receptor"/>
</dbReference>
<evidence type="ECO:0000259" key="2">
    <source>
        <dbReference type="Pfam" id="PF07859"/>
    </source>
</evidence>
<evidence type="ECO:0000256" key="1">
    <source>
        <dbReference type="ARBA" id="ARBA00010515"/>
    </source>
</evidence>
<name>A0AA39DTS2_VITRO</name>
<gene>
    <name evidence="3" type="ORF">PVL29_009703</name>
</gene>
<protein>
    <recommendedName>
        <fullName evidence="2">Alpha/beta hydrolase fold-3 domain-containing protein</fullName>
    </recommendedName>
</protein>
<dbReference type="GO" id="GO:0016787">
    <property type="term" value="F:hydrolase activity"/>
    <property type="evidence" value="ECO:0007669"/>
    <property type="project" value="InterPro"/>
</dbReference>
<dbReference type="Pfam" id="PF07859">
    <property type="entry name" value="Abhydrolase_3"/>
    <property type="match status" value="1"/>
</dbReference>
<comment type="caution">
    <text evidence="3">The sequence shown here is derived from an EMBL/GenBank/DDBJ whole genome shotgun (WGS) entry which is preliminary data.</text>
</comment>
<organism evidence="3 4">
    <name type="scientific">Vitis rotundifolia</name>
    <name type="common">Muscadine grape</name>
    <dbReference type="NCBI Taxonomy" id="103349"/>
    <lineage>
        <taxon>Eukaryota</taxon>
        <taxon>Viridiplantae</taxon>
        <taxon>Streptophyta</taxon>
        <taxon>Embryophyta</taxon>
        <taxon>Tracheophyta</taxon>
        <taxon>Spermatophyta</taxon>
        <taxon>Magnoliopsida</taxon>
        <taxon>eudicotyledons</taxon>
        <taxon>Gunneridae</taxon>
        <taxon>Pentapetalae</taxon>
        <taxon>rosids</taxon>
        <taxon>Vitales</taxon>
        <taxon>Vitaceae</taxon>
        <taxon>Viteae</taxon>
        <taxon>Vitis</taxon>
    </lineage>
</organism>
<proteinExistence type="inferred from homology"/>
<dbReference type="EMBL" id="JARBHA010000008">
    <property type="protein sequence ID" value="KAJ9693862.1"/>
    <property type="molecule type" value="Genomic_DNA"/>
</dbReference>
<dbReference type="AlphaFoldDB" id="A0AA39DTS2"/>
<dbReference type="InterPro" id="IPR029058">
    <property type="entry name" value="AB_hydrolase_fold"/>
</dbReference>